<evidence type="ECO:0000256" key="1">
    <source>
        <dbReference type="SAM" id="MobiDB-lite"/>
    </source>
</evidence>
<feature type="region of interest" description="Disordered" evidence="1">
    <location>
        <begin position="1"/>
        <end position="40"/>
    </location>
</feature>
<evidence type="ECO:0000313" key="3">
    <source>
        <dbReference type="Proteomes" id="UP001189429"/>
    </source>
</evidence>
<reference evidence="2" key="1">
    <citation type="submission" date="2023-10" db="EMBL/GenBank/DDBJ databases">
        <authorList>
            <person name="Chen Y."/>
            <person name="Shah S."/>
            <person name="Dougan E. K."/>
            <person name="Thang M."/>
            <person name="Chan C."/>
        </authorList>
    </citation>
    <scope>NUCLEOTIDE SEQUENCE [LARGE SCALE GENOMIC DNA]</scope>
</reference>
<feature type="compositionally biased region" description="Basic and acidic residues" evidence="1">
    <location>
        <begin position="143"/>
        <end position="160"/>
    </location>
</feature>
<keyword evidence="3" id="KW-1185">Reference proteome</keyword>
<feature type="non-terminal residue" evidence="2">
    <location>
        <position position="1"/>
    </location>
</feature>
<dbReference type="EMBL" id="CAUYUJ010021132">
    <property type="protein sequence ID" value="CAK0902884.1"/>
    <property type="molecule type" value="Genomic_DNA"/>
</dbReference>
<feature type="compositionally biased region" description="Low complexity" evidence="1">
    <location>
        <begin position="1"/>
        <end position="12"/>
    </location>
</feature>
<organism evidence="2 3">
    <name type="scientific">Prorocentrum cordatum</name>
    <dbReference type="NCBI Taxonomy" id="2364126"/>
    <lineage>
        <taxon>Eukaryota</taxon>
        <taxon>Sar</taxon>
        <taxon>Alveolata</taxon>
        <taxon>Dinophyceae</taxon>
        <taxon>Prorocentrales</taxon>
        <taxon>Prorocentraceae</taxon>
        <taxon>Prorocentrum</taxon>
    </lineage>
</organism>
<evidence type="ECO:0000313" key="2">
    <source>
        <dbReference type="EMBL" id="CAK0902884.1"/>
    </source>
</evidence>
<proteinExistence type="predicted"/>
<protein>
    <submittedName>
        <fullName evidence="2">Uncharacterized protein</fullName>
    </submittedName>
</protein>
<gene>
    <name evidence="2" type="ORF">PCOR1329_LOCUS79350</name>
</gene>
<accession>A0ABN9XW23</accession>
<sequence length="399" mass="43965">SPAPRRWAAAAKPPKKPLRPSRLDPPFLDDPTFKHPDEQNQKEVDWLMKHGGGTVENLPSLPVEYEWIKDANESGDAWIAVRKKMPKATIDAIRQATVKLQDALYTRQPDVIRDHVKLAIELNRAGEGPSNKAIHQAEEYAGKLEEHEKERAAEREREENELKEELEDRVGREAVPRRELVCALGLGEAPKQQPAARVAAPALGNAQDGQWQPQADRLWSPRADEQKQPNGVVPCAREKSGQWQLREGQRQPSADAAGSCEKGAARAVAVSVREGARARDGADGQWPPCEGMVAACAKQAAACVAGPRESRCPQATGSNMMSKTPQALTTDTFRDILNEQLDPIRKDILAIKEHGVSQHDLQAAINPLKDEIDGLTKRIGLLESHFCKDSVKYRHGGAQ</sequence>
<feature type="compositionally biased region" description="Basic and acidic residues" evidence="1">
    <location>
        <begin position="31"/>
        <end position="40"/>
    </location>
</feature>
<feature type="region of interest" description="Disordered" evidence="1">
    <location>
        <begin position="239"/>
        <end position="261"/>
    </location>
</feature>
<name>A0ABN9XW23_9DINO</name>
<dbReference type="Proteomes" id="UP001189429">
    <property type="component" value="Unassembled WGS sequence"/>
</dbReference>
<comment type="caution">
    <text evidence="2">The sequence shown here is derived from an EMBL/GenBank/DDBJ whole genome shotgun (WGS) entry which is preliminary data.</text>
</comment>
<feature type="region of interest" description="Disordered" evidence="1">
    <location>
        <begin position="143"/>
        <end position="165"/>
    </location>
</feature>